<dbReference type="SUPFAM" id="SSF47240">
    <property type="entry name" value="Ferritin-like"/>
    <property type="match status" value="1"/>
</dbReference>
<gene>
    <name evidence="2" type="ORF">EDC18_10652</name>
</gene>
<dbReference type="AlphaFoldDB" id="A0A4R3MJM2"/>
<dbReference type="Gene3D" id="1.20.1260.10">
    <property type="match status" value="1"/>
</dbReference>
<keyword evidence="3" id="KW-1185">Reference proteome</keyword>
<dbReference type="InterPro" id="IPR009078">
    <property type="entry name" value="Ferritin-like_SF"/>
</dbReference>
<feature type="coiled-coil region" evidence="1">
    <location>
        <begin position="46"/>
        <end position="84"/>
    </location>
</feature>
<dbReference type="Proteomes" id="UP000294902">
    <property type="component" value="Unassembled WGS sequence"/>
</dbReference>
<name>A0A4R3MJM2_9FIRM</name>
<dbReference type="InterPro" id="IPR012347">
    <property type="entry name" value="Ferritin-like"/>
</dbReference>
<evidence type="ECO:0000313" key="2">
    <source>
        <dbReference type="EMBL" id="TCT14256.1"/>
    </source>
</evidence>
<evidence type="ECO:0000313" key="3">
    <source>
        <dbReference type="Proteomes" id="UP000294902"/>
    </source>
</evidence>
<accession>A0A4R3MJM2</accession>
<dbReference type="EMBL" id="SMAL01000006">
    <property type="protein sequence ID" value="TCT14256.1"/>
    <property type="molecule type" value="Genomic_DNA"/>
</dbReference>
<proteinExistence type="predicted"/>
<reference evidence="2 3" key="1">
    <citation type="submission" date="2019-03" db="EMBL/GenBank/DDBJ databases">
        <title>Genomic Encyclopedia of Type Strains, Phase IV (KMG-IV): sequencing the most valuable type-strain genomes for metagenomic binning, comparative biology and taxonomic classification.</title>
        <authorList>
            <person name="Goeker M."/>
        </authorList>
    </citation>
    <scope>NUCLEOTIDE SEQUENCE [LARGE SCALE GENOMIC DNA]</scope>
    <source>
        <strain evidence="2 3">DSM 24629</strain>
    </source>
</reference>
<protein>
    <recommendedName>
        <fullName evidence="4">Rubrerythrin</fullName>
    </recommendedName>
</protein>
<sequence>MLMFFSLNIKCKIKRIELSRVNVSVVLLFEQLRTLEECFALLYKSLSELEENSKALQNISKVLMREEERHITLYENLMAEYKNKNTIMINKDILVRVEYNIIMLKQGMNLNTLNSPKELISLAINYENKSAFLLQEIMTFLKENTNEAKDLFAVFEILLAEEKKHADNLSIFLN</sequence>
<organism evidence="2 3">
    <name type="scientific">Natranaerovirga pectinivora</name>
    <dbReference type="NCBI Taxonomy" id="682400"/>
    <lineage>
        <taxon>Bacteria</taxon>
        <taxon>Bacillati</taxon>
        <taxon>Bacillota</taxon>
        <taxon>Clostridia</taxon>
        <taxon>Lachnospirales</taxon>
        <taxon>Natranaerovirgaceae</taxon>
        <taxon>Natranaerovirga</taxon>
    </lineage>
</organism>
<evidence type="ECO:0008006" key="4">
    <source>
        <dbReference type="Google" id="ProtNLM"/>
    </source>
</evidence>
<evidence type="ECO:0000256" key="1">
    <source>
        <dbReference type="SAM" id="Coils"/>
    </source>
</evidence>
<comment type="caution">
    <text evidence="2">The sequence shown here is derived from an EMBL/GenBank/DDBJ whole genome shotgun (WGS) entry which is preliminary data.</text>
</comment>
<keyword evidence="1" id="KW-0175">Coiled coil</keyword>